<accession>A0A512M9L5</accession>
<dbReference type="OrthoDB" id="179993at2"/>
<evidence type="ECO:0008006" key="4">
    <source>
        <dbReference type="Google" id="ProtNLM"/>
    </source>
</evidence>
<gene>
    <name evidence="2" type="ORF">BGE01nite_27280</name>
</gene>
<keyword evidence="3" id="KW-1185">Reference proteome</keyword>
<dbReference type="AlphaFoldDB" id="A0A512M9L5"/>
<evidence type="ECO:0000313" key="3">
    <source>
        <dbReference type="Proteomes" id="UP000321577"/>
    </source>
</evidence>
<feature type="signal peptide" evidence="1">
    <location>
        <begin position="1"/>
        <end position="18"/>
    </location>
</feature>
<proteinExistence type="predicted"/>
<dbReference type="EMBL" id="BKAG01000017">
    <property type="protein sequence ID" value="GEP43437.1"/>
    <property type="molecule type" value="Genomic_DNA"/>
</dbReference>
<reference evidence="2 3" key="1">
    <citation type="submission" date="2019-07" db="EMBL/GenBank/DDBJ databases">
        <title>Whole genome shotgun sequence of Brevifollis gellanilyticus NBRC 108608.</title>
        <authorList>
            <person name="Hosoyama A."/>
            <person name="Uohara A."/>
            <person name="Ohji S."/>
            <person name="Ichikawa N."/>
        </authorList>
    </citation>
    <scope>NUCLEOTIDE SEQUENCE [LARGE SCALE GENOMIC DNA]</scope>
    <source>
        <strain evidence="2 3">NBRC 108608</strain>
    </source>
</reference>
<keyword evidence="1" id="KW-0732">Signal</keyword>
<dbReference type="RefSeq" id="WP_146851013.1">
    <property type="nucleotide sequence ID" value="NZ_BKAG01000017.1"/>
</dbReference>
<sequence>MRLLLLSLAAAVSFSLHAADTPPLQAGAATSNITPELGGDIVGGFLPFPATHIHDELNARCLVLDDGKTKLALVVCDLLGLHRSVSVKARELIEKETGIPAANVLISGTHTHSAVSALGGPVRFYSSDLELTAYQQFVARRIADGVRRALNLLRPAEIAFGRVDVPEHVHIRRWFLKEGTMPPNPFGKIDKVKMNPGAGSPSLLEPAGEPDPTVSFIAVREPGGRLISVYSAYSLHYVGGVGGGHISADYYGYFCEALKRLQVNGNDDPPFVGIMANGTSGDANNNNFRNPQPRKKQYEQMRYVAEDVAAKVNEAVAKVKWESSAPLTSRYRELPVAWRKIPEDLIAWAKETEKNTPRIQGKADLPLAYAGRVQRLAEASPETKFPVQIFRIGDICIGSSPCETFAETGVEFKKRSPFEKSFMVELAHGYYGYMPTPRHFELGGYETWPGTNNLEPQASVKMMDALLEMAKEVK</sequence>
<evidence type="ECO:0000313" key="2">
    <source>
        <dbReference type="EMBL" id="GEP43437.1"/>
    </source>
</evidence>
<organism evidence="2 3">
    <name type="scientific">Brevifollis gellanilyticus</name>
    <dbReference type="NCBI Taxonomy" id="748831"/>
    <lineage>
        <taxon>Bacteria</taxon>
        <taxon>Pseudomonadati</taxon>
        <taxon>Verrucomicrobiota</taxon>
        <taxon>Verrucomicrobiia</taxon>
        <taxon>Verrucomicrobiales</taxon>
        <taxon>Verrucomicrobiaceae</taxon>
    </lineage>
</organism>
<protein>
    <recommendedName>
        <fullName evidence="4">Neutral/alkaline non-lysosomal ceramidase N-terminal domain-containing protein</fullName>
    </recommendedName>
</protein>
<feature type="chain" id="PRO_5022216227" description="Neutral/alkaline non-lysosomal ceramidase N-terminal domain-containing protein" evidence="1">
    <location>
        <begin position="19"/>
        <end position="474"/>
    </location>
</feature>
<name>A0A512M9L5_9BACT</name>
<dbReference type="Proteomes" id="UP000321577">
    <property type="component" value="Unassembled WGS sequence"/>
</dbReference>
<comment type="caution">
    <text evidence="2">The sequence shown here is derived from an EMBL/GenBank/DDBJ whole genome shotgun (WGS) entry which is preliminary data.</text>
</comment>
<evidence type="ECO:0000256" key="1">
    <source>
        <dbReference type="SAM" id="SignalP"/>
    </source>
</evidence>